<keyword evidence="4 6" id="KW-1133">Transmembrane helix</keyword>
<dbReference type="Pfam" id="PF02687">
    <property type="entry name" value="FtsX"/>
    <property type="match status" value="2"/>
</dbReference>
<evidence type="ECO:0000313" key="8">
    <source>
        <dbReference type="EMBL" id="CBH76284.1"/>
    </source>
</evidence>
<keyword evidence="2" id="KW-1003">Cell membrane</keyword>
<comment type="caution">
    <text evidence="8">The sequence shown here is derived from an EMBL/GenBank/DDBJ whole genome shotgun (WGS) entry which is preliminary data.</text>
</comment>
<feature type="transmembrane region" description="Helical" evidence="6">
    <location>
        <begin position="352"/>
        <end position="377"/>
    </location>
</feature>
<dbReference type="InterPro" id="IPR051447">
    <property type="entry name" value="Lipoprotein-release_system"/>
</dbReference>
<evidence type="ECO:0000256" key="1">
    <source>
        <dbReference type="ARBA" id="ARBA00004651"/>
    </source>
</evidence>
<dbReference type="PANTHER" id="PTHR30489">
    <property type="entry name" value="LIPOPROTEIN-RELEASING SYSTEM TRANSMEMBRANE PROTEIN LOLE"/>
    <property type="match status" value="1"/>
</dbReference>
<gene>
    <name evidence="8" type="ORF">CARN1_0764</name>
</gene>
<evidence type="ECO:0000256" key="3">
    <source>
        <dbReference type="ARBA" id="ARBA00022692"/>
    </source>
</evidence>
<feature type="transmembrane region" description="Helical" evidence="6">
    <location>
        <begin position="308"/>
        <end position="332"/>
    </location>
</feature>
<feature type="transmembrane region" description="Helical" evidence="6">
    <location>
        <begin position="483"/>
        <end position="507"/>
    </location>
</feature>
<name>E6PIJ4_9ZZZZ</name>
<evidence type="ECO:0000256" key="4">
    <source>
        <dbReference type="ARBA" id="ARBA00022989"/>
    </source>
</evidence>
<comment type="subcellular location">
    <subcellularLocation>
        <location evidence="1">Cell membrane</location>
        <topology evidence="1">Multi-pass membrane protein</topology>
    </subcellularLocation>
</comment>
<dbReference type="AlphaFoldDB" id="E6PIJ4"/>
<evidence type="ECO:0000256" key="2">
    <source>
        <dbReference type="ARBA" id="ARBA00022475"/>
    </source>
</evidence>
<dbReference type="EMBL" id="CABL01000019">
    <property type="protein sequence ID" value="CBH76284.1"/>
    <property type="molecule type" value="Genomic_DNA"/>
</dbReference>
<evidence type="ECO:0000256" key="6">
    <source>
        <dbReference type="SAM" id="Phobius"/>
    </source>
</evidence>
<dbReference type="InterPro" id="IPR003838">
    <property type="entry name" value="ABC3_permease_C"/>
</dbReference>
<evidence type="ECO:0000256" key="5">
    <source>
        <dbReference type="ARBA" id="ARBA00023136"/>
    </source>
</evidence>
<keyword evidence="5 6" id="KW-0472">Membrane</keyword>
<organism evidence="8">
    <name type="scientific">mine drainage metagenome</name>
    <dbReference type="NCBI Taxonomy" id="410659"/>
    <lineage>
        <taxon>unclassified sequences</taxon>
        <taxon>metagenomes</taxon>
        <taxon>ecological metagenomes</taxon>
    </lineage>
</organism>
<feature type="transmembrane region" description="Helical" evidence="6">
    <location>
        <begin position="431"/>
        <end position="462"/>
    </location>
</feature>
<accession>E6PIJ4</accession>
<proteinExistence type="predicted"/>
<reference evidence="8" key="1">
    <citation type="submission" date="2009-10" db="EMBL/GenBank/DDBJ databases">
        <title>Diversity of trophic interactions inside an arsenic-rich microbial ecosystem.</title>
        <authorList>
            <person name="Bertin P.N."/>
            <person name="Heinrich-Salmeron A."/>
            <person name="Pelletier E."/>
            <person name="Goulhen-Chollet F."/>
            <person name="Arsene-Ploetze F."/>
            <person name="Gallien S."/>
            <person name="Calteau A."/>
            <person name="Vallenet D."/>
            <person name="Casiot C."/>
            <person name="Chane-Woon-Ming B."/>
            <person name="Giloteaux L."/>
            <person name="Barakat M."/>
            <person name="Bonnefoy V."/>
            <person name="Bruneel O."/>
            <person name="Chandler M."/>
            <person name="Cleiss J."/>
            <person name="Duran R."/>
            <person name="Elbaz-Poulichet F."/>
            <person name="Fonknechten N."/>
            <person name="Lauga B."/>
            <person name="Mornico D."/>
            <person name="Ortet P."/>
            <person name="Schaeffer C."/>
            <person name="Siguier P."/>
            <person name="Alexander Thil Smith A."/>
            <person name="Van Dorsselaer A."/>
            <person name="Weissenbach J."/>
            <person name="Medigue C."/>
            <person name="Le Paslier D."/>
        </authorList>
    </citation>
    <scope>NUCLEOTIDE SEQUENCE</scope>
</reference>
<feature type="transmembrane region" description="Helical" evidence="6">
    <location>
        <begin position="398"/>
        <end position="419"/>
    </location>
</feature>
<sequence length="850" mass="89019">MALFRALVLGYARNGALRAAFTLVAVAVGVASLFAIDLANATAVASFARSVNVLSPRVNLQIIGTGRGFDERTLLRVQRIPGVRAAEPTIAGEISIGRGTGPFAGTVLNTIGVDITRAALPPGAAIAASSHFNLGHFIDESGILLSDRLAAREGLHLGSRFKAWADGAPVHLRVMGLIPAHRVGIDAYVAFVDIATAQRIFHEVGRLDRIDLVVDPARLPDVRSLLARVLPPGAQAIAPKTRQDQVDRMLASFQMNLAALAYVALLVGGFLIYNAVAISVVQRRNDVGTLRALGASRMQILRVFLGEGALYGAIGSALGLALGALLARYAVAAVQTTVSTLYIGSHADGVRFSLALAVKAYLVGVTIAVTSAAIPAIEASRTQPALAMRERGVSERGVGNLIPISTAAAVVLLVAAWLSSKLPAIGSGIPLFGYLAGALCIAGIAALAPAGVLLASLLLRAVAGERAVAGLAVGFLRGSPRRYAVAVATLATAVGMMLSIGILVASFRTTVAQWAYSALPADLYVTPMGVNDASSRGGFPGSVARRISALPGVGAVDSIRGFSVVVRGDLAELGATNLASFTNRRKLPFIDAPSPQRLGELMHGRDAVAISEPFAVHFGMHVGDTFHLDTPSGRVALRVVALYNDYSTGGGTFMMDESTFRRLYKDDTLDSLAVYARPGVPLGRLRSRIVEAMLPLRAQVESNRELRGFALGVFDRTFAITGALYAIGTLVTILGTIGTLVALVIERRREIALARYLGLTRAGVVRSVLLQALAIGAVASVLGTALGLLLGRDLIFVINKQSFGWLIGWNAPGELVLQSMVLVIVIALVAALYPAKLAADIRTLEALRVE</sequence>
<keyword evidence="3 6" id="KW-0812">Transmembrane</keyword>
<evidence type="ECO:0000259" key="7">
    <source>
        <dbReference type="Pfam" id="PF02687"/>
    </source>
</evidence>
<dbReference type="GO" id="GO:0098797">
    <property type="term" value="C:plasma membrane protein complex"/>
    <property type="evidence" value="ECO:0007669"/>
    <property type="project" value="TreeGrafter"/>
</dbReference>
<protein>
    <recommendedName>
        <fullName evidence="7">ABC3 transporter permease C-terminal domain-containing protein</fullName>
    </recommendedName>
</protein>
<feature type="domain" description="ABC3 transporter permease C-terminal" evidence="7">
    <location>
        <begin position="260"/>
        <end position="384"/>
    </location>
</feature>
<feature type="transmembrane region" description="Helical" evidence="6">
    <location>
        <begin position="815"/>
        <end position="833"/>
    </location>
</feature>
<feature type="transmembrane region" description="Helical" evidence="6">
    <location>
        <begin position="767"/>
        <end position="790"/>
    </location>
</feature>
<dbReference type="GO" id="GO:0044874">
    <property type="term" value="P:lipoprotein localization to outer membrane"/>
    <property type="evidence" value="ECO:0007669"/>
    <property type="project" value="TreeGrafter"/>
</dbReference>
<feature type="transmembrane region" description="Helical" evidence="6">
    <location>
        <begin position="723"/>
        <end position="746"/>
    </location>
</feature>
<feature type="domain" description="ABC3 transporter permease C-terminal" evidence="7">
    <location>
        <begin position="724"/>
        <end position="839"/>
    </location>
</feature>
<dbReference type="PANTHER" id="PTHR30489:SF0">
    <property type="entry name" value="LIPOPROTEIN-RELEASING SYSTEM TRANSMEMBRANE PROTEIN LOLE"/>
    <property type="match status" value="1"/>
</dbReference>
<feature type="transmembrane region" description="Helical" evidence="6">
    <location>
        <begin position="259"/>
        <end position="281"/>
    </location>
</feature>